<keyword evidence="3" id="KW-0717">Septation</keyword>
<dbReference type="PIRSF" id="PIRSF010252">
    <property type="entry name" value="ZapC"/>
    <property type="match status" value="1"/>
</dbReference>
<keyword evidence="2 7" id="KW-0132">Cell division</keyword>
<evidence type="ECO:0000256" key="2">
    <source>
        <dbReference type="ARBA" id="ARBA00022618"/>
    </source>
</evidence>
<protein>
    <submittedName>
        <fullName evidence="7">Cell division protein ZapC domain-containing protein</fullName>
    </submittedName>
</protein>
<dbReference type="Pfam" id="PF21083">
    <property type="entry name" value="ZapC_N"/>
    <property type="match status" value="1"/>
</dbReference>
<keyword evidence="1" id="KW-0963">Cytoplasm</keyword>
<sequence length="175" mass="19995">MVQASKDWQWIYSEEVNRLLVDLGEFQLVTPFKLRQLTEDTRDNPAFSIQDAAFYNQVFQYLQQFGVWREPEICQIALNATAAKYYLLPMQAKSWFFKPYQGGTAISDAIVVLKSAHQQGEFLLVDCGAEASLCINLQGPYHLDEHLVLEPFQAIKVLNDRIHPLIITQKSAQSA</sequence>
<evidence type="ECO:0000256" key="4">
    <source>
        <dbReference type="ARBA" id="ARBA00023306"/>
    </source>
</evidence>
<dbReference type="InterPro" id="IPR048373">
    <property type="entry name" value="ZapC_N"/>
</dbReference>
<accession>A0ABV7CHL5</accession>
<dbReference type="GO" id="GO:0051301">
    <property type="term" value="P:cell division"/>
    <property type="evidence" value="ECO:0007669"/>
    <property type="project" value="UniProtKB-KW"/>
</dbReference>
<organism evidence="7 8">
    <name type="scientific">Pseudoalteromonas fenneropenaei</name>
    <dbReference type="NCBI Taxonomy" id="1737459"/>
    <lineage>
        <taxon>Bacteria</taxon>
        <taxon>Pseudomonadati</taxon>
        <taxon>Pseudomonadota</taxon>
        <taxon>Gammaproteobacteria</taxon>
        <taxon>Alteromonadales</taxon>
        <taxon>Pseudoalteromonadaceae</taxon>
        <taxon>Pseudoalteromonas</taxon>
    </lineage>
</organism>
<dbReference type="InterPro" id="IPR048372">
    <property type="entry name" value="ZapC_C"/>
</dbReference>
<proteinExistence type="predicted"/>
<reference evidence="8" key="1">
    <citation type="journal article" date="2019" name="Int. J. Syst. Evol. Microbiol.">
        <title>The Global Catalogue of Microorganisms (GCM) 10K type strain sequencing project: providing services to taxonomists for standard genome sequencing and annotation.</title>
        <authorList>
            <consortium name="The Broad Institute Genomics Platform"/>
            <consortium name="The Broad Institute Genome Sequencing Center for Infectious Disease"/>
            <person name="Wu L."/>
            <person name="Ma J."/>
        </authorList>
    </citation>
    <scope>NUCLEOTIDE SEQUENCE [LARGE SCALE GENOMIC DNA]</scope>
    <source>
        <strain evidence="8">KCTC 42730</strain>
    </source>
</reference>
<gene>
    <name evidence="7" type="ORF">ACFOEE_06150</name>
</gene>
<evidence type="ECO:0000259" key="5">
    <source>
        <dbReference type="Pfam" id="PF07126"/>
    </source>
</evidence>
<feature type="domain" description="Cell-division protein ZapC C-terminal" evidence="5">
    <location>
        <begin position="89"/>
        <end position="165"/>
    </location>
</feature>
<comment type="caution">
    <text evidence="7">The sequence shown here is derived from an EMBL/GenBank/DDBJ whole genome shotgun (WGS) entry which is preliminary data.</text>
</comment>
<evidence type="ECO:0000313" key="7">
    <source>
        <dbReference type="EMBL" id="MFC3032095.1"/>
    </source>
</evidence>
<evidence type="ECO:0000259" key="6">
    <source>
        <dbReference type="Pfam" id="PF21083"/>
    </source>
</evidence>
<dbReference type="Pfam" id="PF07126">
    <property type="entry name" value="ZapC_C"/>
    <property type="match status" value="1"/>
</dbReference>
<evidence type="ECO:0000256" key="1">
    <source>
        <dbReference type="ARBA" id="ARBA00022490"/>
    </source>
</evidence>
<evidence type="ECO:0000313" key="8">
    <source>
        <dbReference type="Proteomes" id="UP001595453"/>
    </source>
</evidence>
<name>A0ABV7CHL5_9GAMM</name>
<keyword evidence="4" id="KW-0131">Cell cycle</keyword>
<evidence type="ECO:0000256" key="3">
    <source>
        <dbReference type="ARBA" id="ARBA00023210"/>
    </source>
</evidence>
<dbReference type="Proteomes" id="UP001595453">
    <property type="component" value="Unassembled WGS sequence"/>
</dbReference>
<dbReference type="EMBL" id="JBHRSD010000011">
    <property type="protein sequence ID" value="MFC3032095.1"/>
    <property type="molecule type" value="Genomic_DNA"/>
</dbReference>
<keyword evidence="8" id="KW-1185">Reference proteome</keyword>
<feature type="domain" description="Cell-division protein ZapC N-terminal" evidence="6">
    <location>
        <begin position="1"/>
        <end position="87"/>
    </location>
</feature>
<dbReference type="InterPro" id="IPR009809">
    <property type="entry name" value="ZapC"/>
</dbReference>
<dbReference type="RefSeq" id="WP_377122923.1">
    <property type="nucleotide sequence ID" value="NZ_JBHRSD010000011.1"/>
</dbReference>